<feature type="binding site" evidence="17">
    <location>
        <position position="258"/>
    </location>
    <ligand>
        <name>thiamine diphosphate</name>
        <dbReference type="ChEBI" id="CHEBI:58937"/>
    </ligand>
</feature>
<dbReference type="PANTHER" id="PTHR43522:SF10">
    <property type="entry name" value="TRANSKETOLASE"/>
    <property type="match status" value="1"/>
</dbReference>
<comment type="similarity">
    <text evidence="5">Belongs to the transketolase family.</text>
</comment>
<organism evidence="21 22">
    <name type="scientific">Candidatus Caccopulliclostridium gallistercoris</name>
    <dbReference type="NCBI Taxonomy" id="2840719"/>
    <lineage>
        <taxon>Bacteria</taxon>
        <taxon>Bacillati</taxon>
        <taxon>Bacillota</taxon>
        <taxon>Clostridia</taxon>
        <taxon>Candidatus Caccopulliclostridium</taxon>
    </lineage>
</organism>
<feature type="binding site" evidence="16">
    <location>
        <position position="375"/>
    </location>
    <ligand>
        <name>substrate</name>
    </ligand>
</feature>
<dbReference type="InterPro" id="IPR029061">
    <property type="entry name" value="THDP-binding"/>
</dbReference>
<dbReference type="InterPro" id="IPR005478">
    <property type="entry name" value="Transketolase_bac-like"/>
</dbReference>
<evidence type="ECO:0000256" key="12">
    <source>
        <dbReference type="ARBA" id="ARBA00023052"/>
    </source>
</evidence>
<dbReference type="EC" id="2.2.1.1" evidence="7 14"/>
<evidence type="ECO:0000256" key="4">
    <source>
        <dbReference type="ARBA" id="ARBA00002931"/>
    </source>
</evidence>
<dbReference type="CDD" id="cd07033">
    <property type="entry name" value="TPP_PYR_DXS_TK_like"/>
    <property type="match status" value="1"/>
</dbReference>
<evidence type="ECO:0000259" key="20">
    <source>
        <dbReference type="SMART" id="SM00861"/>
    </source>
</evidence>
<accession>A0A9D1NG62</accession>
<feature type="domain" description="Transketolase-like pyrimidine-binding" evidence="20">
    <location>
        <begin position="345"/>
        <end position="515"/>
    </location>
</feature>
<keyword evidence="10" id="KW-0106">Calcium</keyword>
<evidence type="ECO:0000256" key="1">
    <source>
        <dbReference type="ARBA" id="ARBA00001913"/>
    </source>
</evidence>
<comment type="caution">
    <text evidence="21">The sequence shown here is derived from an EMBL/GenBank/DDBJ whole genome shotgun (WGS) entry which is preliminary data.</text>
</comment>
<dbReference type="GO" id="GO:0006098">
    <property type="term" value="P:pentose-phosphate shunt"/>
    <property type="evidence" value="ECO:0007669"/>
    <property type="project" value="TreeGrafter"/>
</dbReference>
<evidence type="ECO:0000256" key="14">
    <source>
        <dbReference type="NCBIfam" id="TIGR00232"/>
    </source>
</evidence>
<dbReference type="GO" id="GO:0005829">
    <property type="term" value="C:cytosol"/>
    <property type="evidence" value="ECO:0007669"/>
    <property type="project" value="TreeGrafter"/>
</dbReference>
<name>A0A9D1NG62_9FIRM</name>
<feature type="site" description="Important for catalytic activity" evidence="19">
    <location>
        <position position="26"/>
    </location>
</feature>
<dbReference type="Gene3D" id="3.40.50.920">
    <property type="match status" value="1"/>
</dbReference>
<evidence type="ECO:0000313" key="22">
    <source>
        <dbReference type="Proteomes" id="UP000886861"/>
    </source>
</evidence>
<feature type="active site" description="Proton donor" evidence="15">
    <location>
        <position position="402"/>
    </location>
</feature>
<dbReference type="SUPFAM" id="SSF52518">
    <property type="entry name" value="Thiamin diphosphate-binding fold (THDP-binding)"/>
    <property type="match status" value="2"/>
</dbReference>
<dbReference type="CDD" id="cd02012">
    <property type="entry name" value="TPP_TK"/>
    <property type="match status" value="1"/>
</dbReference>
<feature type="binding site" evidence="17">
    <location>
        <begin position="112"/>
        <end position="114"/>
    </location>
    <ligand>
        <name>thiamine diphosphate</name>
        <dbReference type="ChEBI" id="CHEBI:58937"/>
    </ligand>
</feature>
<dbReference type="Pfam" id="PF00456">
    <property type="entry name" value="Transketolase_N"/>
    <property type="match status" value="1"/>
</dbReference>
<evidence type="ECO:0000256" key="7">
    <source>
        <dbReference type="ARBA" id="ARBA00013152"/>
    </source>
</evidence>
<evidence type="ECO:0000256" key="16">
    <source>
        <dbReference type="PIRSR" id="PIRSR605478-2"/>
    </source>
</evidence>
<comment type="subunit">
    <text evidence="6">Homodimer.</text>
</comment>
<evidence type="ECO:0000256" key="9">
    <source>
        <dbReference type="ARBA" id="ARBA00022723"/>
    </source>
</evidence>
<keyword evidence="11 18" id="KW-0460">Magnesium</keyword>
<evidence type="ECO:0000256" key="18">
    <source>
        <dbReference type="PIRSR" id="PIRSR605478-4"/>
    </source>
</evidence>
<protein>
    <recommendedName>
        <fullName evidence="7 14">Transketolase</fullName>
        <ecNumber evidence="7 14">2.2.1.1</ecNumber>
    </recommendedName>
</protein>
<comment type="cofactor">
    <cofactor evidence="2">
        <name>Mn(2+)</name>
        <dbReference type="ChEBI" id="CHEBI:29035"/>
    </cofactor>
</comment>
<feature type="binding site" evidence="17">
    <location>
        <position position="183"/>
    </location>
    <ligand>
        <name>thiamine diphosphate</name>
        <dbReference type="ChEBI" id="CHEBI:58937"/>
    </ligand>
</feature>
<feature type="binding site" evidence="17">
    <location>
        <position position="154"/>
    </location>
    <ligand>
        <name>thiamine diphosphate</name>
        <dbReference type="ChEBI" id="CHEBI:58937"/>
    </ligand>
</feature>
<comment type="catalytic activity">
    <reaction evidence="13">
        <text>D-sedoheptulose 7-phosphate + D-glyceraldehyde 3-phosphate = aldehydo-D-ribose 5-phosphate + D-xylulose 5-phosphate</text>
        <dbReference type="Rhea" id="RHEA:10508"/>
        <dbReference type="ChEBI" id="CHEBI:57483"/>
        <dbReference type="ChEBI" id="CHEBI:57737"/>
        <dbReference type="ChEBI" id="CHEBI:58273"/>
        <dbReference type="ChEBI" id="CHEBI:59776"/>
        <dbReference type="EC" id="2.2.1.1"/>
    </reaction>
</comment>
<dbReference type="Pfam" id="PF02779">
    <property type="entry name" value="Transket_pyr"/>
    <property type="match status" value="1"/>
</dbReference>
<feature type="binding site" evidence="17">
    <location>
        <position position="428"/>
    </location>
    <ligand>
        <name>thiamine diphosphate</name>
        <dbReference type="ChEBI" id="CHEBI:58937"/>
    </ligand>
</feature>
<dbReference type="FunFam" id="3.40.50.970:FF:000045">
    <property type="entry name" value="Transketolase"/>
    <property type="match status" value="1"/>
</dbReference>
<gene>
    <name evidence="21" type="primary">tkt</name>
    <name evidence="21" type="ORF">IAA62_04945</name>
</gene>
<dbReference type="InterPro" id="IPR005474">
    <property type="entry name" value="Transketolase_N"/>
</dbReference>
<dbReference type="InterPro" id="IPR033247">
    <property type="entry name" value="Transketolase_fam"/>
</dbReference>
<keyword evidence="8 21" id="KW-0808">Transferase</keyword>
<evidence type="ECO:0000313" key="21">
    <source>
        <dbReference type="EMBL" id="HIV01878.1"/>
    </source>
</evidence>
<reference evidence="21" key="1">
    <citation type="submission" date="2020-10" db="EMBL/GenBank/DDBJ databases">
        <authorList>
            <person name="Gilroy R."/>
        </authorList>
    </citation>
    <scope>NUCLEOTIDE SEQUENCE</scope>
    <source>
        <strain evidence="21">CHK186-9395</strain>
    </source>
</reference>
<dbReference type="Proteomes" id="UP000886861">
    <property type="component" value="Unassembled WGS sequence"/>
</dbReference>
<dbReference type="GO" id="GO:0046872">
    <property type="term" value="F:metal ion binding"/>
    <property type="evidence" value="ECO:0007669"/>
    <property type="project" value="UniProtKB-KW"/>
</dbReference>
<keyword evidence="12 17" id="KW-0786">Thiamine pyrophosphate</keyword>
<proteinExistence type="inferred from homology"/>
<comment type="cofactor">
    <cofactor evidence="18">
        <name>Mg(2+)</name>
        <dbReference type="ChEBI" id="CHEBI:18420"/>
    </cofactor>
    <text evidence="18">Binds 1 Mg(2+) ion per subunit. Can also utilize other divalent metal cations, such as Ca(2+), Mn(2+) and Co(2+).</text>
</comment>
<evidence type="ECO:0000256" key="15">
    <source>
        <dbReference type="PIRSR" id="PIRSR605478-1"/>
    </source>
</evidence>
<evidence type="ECO:0000256" key="8">
    <source>
        <dbReference type="ARBA" id="ARBA00022679"/>
    </source>
</evidence>
<feature type="binding site" evidence="17">
    <location>
        <position position="64"/>
    </location>
    <ligand>
        <name>thiamine diphosphate</name>
        <dbReference type="ChEBI" id="CHEBI:58937"/>
    </ligand>
</feature>
<comment type="cofactor">
    <cofactor evidence="17">
        <name>thiamine diphosphate</name>
        <dbReference type="ChEBI" id="CHEBI:58937"/>
    </cofactor>
    <text evidence="17">Binds 1 thiamine pyrophosphate per subunit. During the reaction, the substrate forms a covalent intermediate with the cofactor.</text>
</comment>
<dbReference type="Pfam" id="PF22613">
    <property type="entry name" value="Transketolase_C_1"/>
    <property type="match status" value="1"/>
</dbReference>
<dbReference type="InterPro" id="IPR055152">
    <property type="entry name" value="Transketolase-like_C_2"/>
</dbReference>
<dbReference type="PANTHER" id="PTHR43522">
    <property type="entry name" value="TRANSKETOLASE"/>
    <property type="match status" value="1"/>
</dbReference>
<feature type="binding site" evidence="16">
    <location>
        <position position="460"/>
    </location>
    <ligand>
        <name>substrate</name>
    </ligand>
</feature>
<comment type="function">
    <text evidence="4">Catalyzes the transfer of a two-carbon ketol group from a ketose donor to an aldose acceptor, via a covalent intermediate with the cofactor thiamine pyrophosphate.</text>
</comment>
<feature type="binding site" evidence="16">
    <location>
        <position position="26"/>
    </location>
    <ligand>
        <name>substrate</name>
    </ligand>
</feature>
<dbReference type="SMART" id="SM00861">
    <property type="entry name" value="Transket_pyr"/>
    <property type="match status" value="1"/>
</dbReference>
<sequence length="650" mass="72162">MKINQKCINTARILSAEMINRANSGHTGVALGAAPILYALFKDHYNFYSSKYINRDRFVLSAGHASALYYSCLHLFGFDVSMEDLKNFRKLGSKTPGHPEYDVTDGVETSTGPLGQGVANAVGLALAQKTLAERFNVQKFNIIDNYTYCFVGDGCLMEGVAQEACSFAGNLKLNKLILLYDCNQITIDGKLNVANTESVKGKFKAMGWNVITVSNGNSYLCITKAISRAKKSKNKPTIIIFKTQIGYGSVYAGSNEIHGKALTDEELAKLRQNLGVEGGFKVDEDVKEYCYRAHRRAKVEYFKWEKQVVLYKNTHPDLCQQFFDYFNRPKLNLQKLCKGKFTENMAMRDANHVVINQVAKNLVSFMGGTADVAPSTKVYIDDGGDFSSSNYRGRNIHYGVREHAMAAISNGISLYANSSVFCSTFLSFSNYALPAIRMSALMNLPVMYIFTHDSIIVGEDGPTHQPVEQLTQLRAIPNLTVYRPADTNELMAVYSLAYENKKPSAFIIAKQALPEIPTSFEGATCGAYVLAEDEKPEVIMFASGSEVGLAMKAKETLNKDGISAVIVSVPSIEVFERQPEKFKKSILKHEIKNRFCIEASNDYKWLNVFGGKLFGVTSFGASGKGKDVLKFMNYEPKDLVKFIKNSLKNE</sequence>
<dbReference type="AlphaFoldDB" id="A0A9D1NG62"/>
<feature type="binding site" evidence="16">
    <location>
        <position position="452"/>
    </location>
    <ligand>
        <name>substrate</name>
    </ligand>
</feature>
<evidence type="ECO:0000256" key="10">
    <source>
        <dbReference type="ARBA" id="ARBA00022837"/>
    </source>
</evidence>
<evidence type="ECO:0000256" key="11">
    <source>
        <dbReference type="ARBA" id="ARBA00022842"/>
    </source>
</evidence>
<keyword evidence="9 18" id="KW-0479">Metal-binding</keyword>
<evidence type="ECO:0000256" key="13">
    <source>
        <dbReference type="ARBA" id="ARBA00049473"/>
    </source>
</evidence>
<evidence type="ECO:0000256" key="3">
    <source>
        <dbReference type="ARBA" id="ARBA00001941"/>
    </source>
</evidence>
<dbReference type="EMBL" id="DVOJ01000016">
    <property type="protein sequence ID" value="HIV01878.1"/>
    <property type="molecule type" value="Genomic_DNA"/>
</dbReference>
<feature type="binding site" evidence="18">
    <location>
        <position position="183"/>
    </location>
    <ligand>
        <name>Mg(2+)</name>
        <dbReference type="ChEBI" id="CHEBI:18420"/>
    </ligand>
</feature>
<feature type="site" description="Important for catalytic activity" evidence="19">
    <location>
        <position position="258"/>
    </location>
</feature>
<feature type="binding site" evidence="18">
    <location>
        <position position="153"/>
    </location>
    <ligand>
        <name>Mg(2+)</name>
        <dbReference type="ChEBI" id="CHEBI:18420"/>
    </ligand>
</feature>
<feature type="binding site" evidence="18">
    <location>
        <position position="185"/>
    </location>
    <ligand>
        <name>Mg(2+)</name>
        <dbReference type="ChEBI" id="CHEBI:18420"/>
    </ligand>
</feature>
<dbReference type="FunFam" id="3.40.50.970:FF:000004">
    <property type="entry name" value="Transketolase"/>
    <property type="match status" value="1"/>
</dbReference>
<evidence type="ECO:0000256" key="19">
    <source>
        <dbReference type="PIRSR" id="PIRSR605478-5"/>
    </source>
</evidence>
<dbReference type="Gene3D" id="3.40.50.970">
    <property type="match status" value="2"/>
</dbReference>
<dbReference type="InterPro" id="IPR020826">
    <property type="entry name" value="Transketolase_BS"/>
</dbReference>
<evidence type="ECO:0000256" key="5">
    <source>
        <dbReference type="ARBA" id="ARBA00007131"/>
    </source>
</evidence>
<evidence type="ECO:0000256" key="6">
    <source>
        <dbReference type="ARBA" id="ARBA00011738"/>
    </source>
</evidence>
<dbReference type="SUPFAM" id="SSF52922">
    <property type="entry name" value="TK C-terminal domain-like"/>
    <property type="match status" value="1"/>
</dbReference>
<feature type="binding site" evidence="16">
    <location>
        <position position="258"/>
    </location>
    <ligand>
        <name>substrate</name>
    </ligand>
</feature>
<reference evidence="21" key="2">
    <citation type="journal article" date="2021" name="PeerJ">
        <title>Extensive microbial diversity within the chicken gut microbiome revealed by metagenomics and culture.</title>
        <authorList>
            <person name="Gilroy R."/>
            <person name="Ravi A."/>
            <person name="Getino M."/>
            <person name="Pursley I."/>
            <person name="Horton D.L."/>
            <person name="Alikhan N.F."/>
            <person name="Baker D."/>
            <person name="Gharbi K."/>
            <person name="Hall N."/>
            <person name="Watson M."/>
            <person name="Adriaenssens E.M."/>
            <person name="Foster-Nyarko E."/>
            <person name="Jarju S."/>
            <person name="Secka A."/>
            <person name="Antonio M."/>
            <person name="Oren A."/>
            <person name="Chaudhuri R.R."/>
            <person name="La Ragione R."/>
            <person name="Hildebrand F."/>
            <person name="Pallen M.J."/>
        </authorList>
    </citation>
    <scope>NUCLEOTIDE SEQUENCE</scope>
    <source>
        <strain evidence="21">CHK186-9395</strain>
    </source>
</reference>
<evidence type="ECO:0000256" key="2">
    <source>
        <dbReference type="ARBA" id="ARBA00001936"/>
    </source>
</evidence>
<feature type="binding site" evidence="16">
    <location>
        <position position="348"/>
    </location>
    <ligand>
        <name>substrate</name>
    </ligand>
</feature>
<dbReference type="InterPro" id="IPR009014">
    <property type="entry name" value="Transketo_C/PFOR_II"/>
</dbReference>
<dbReference type="NCBIfam" id="TIGR00232">
    <property type="entry name" value="tktlase_bact"/>
    <property type="match status" value="1"/>
</dbReference>
<dbReference type="InterPro" id="IPR005475">
    <property type="entry name" value="Transketolase-like_Pyr-bd"/>
</dbReference>
<dbReference type="PROSITE" id="PS00802">
    <property type="entry name" value="TRANSKETOLASE_2"/>
    <property type="match status" value="1"/>
</dbReference>
<comment type="cofactor">
    <cofactor evidence="3">
        <name>Co(2+)</name>
        <dbReference type="ChEBI" id="CHEBI:48828"/>
    </cofactor>
</comment>
<feature type="binding site" evidence="16">
    <location>
        <position position="464"/>
    </location>
    <ligand>
        <name>substrate</name>
    </ligand>
</feature>
<evidence type="ECO:0000256" key="17">
    <source>
        <dbReference type="PIRSR" id="PIRSR605478-3"/>
    </source>
</evidence>
<dbReference type="GO" id="GO:0004802">
    <property type="term" value="F:transketolase activity"/>
    <property type="evidence" value="ECO:0007669"/>
    <property type="project" value="UniProtKB-UniRule"/>
</dbReference>
<comment type="cofactor">
    <cofactor evidence="1">
        <name>Ca(2+)</name>
        <dbReference type="ChEBI" id="CHEBI:29108"/>
    </cofactor>
</comment>